<protein>
    <submittedName>
        <fullName evidence="2">Unannotated protein</fullName>
    </submittedName>
</protein>
<sequence length="74" mass="8245">MSDELFPMMLGGILFSEGIMQTGSFAILAAFVAINTILYAALAVAKIFPKIYPGDWFRRLNRRSETRSIHPHGS</sequence>
<feature type="transmembrane region" description="Helical" evidence="1">
    <location>
        <begin position="25"/>
        <end position="48"/>
    </location>
</feature>
<evidence type="ECO:0000313" key="2">
    <source>
        <dbReference type="EMBL" id="CAB4616752.1"/>
    </source>
</evidence>
<dbReference type="AlphaFoldDB" id="A0A6J6HSB1"/>
<name>A0A6J6HSB1_9ZZZZ</name>
<reference evidence="2" key="1">
    <citation type="submission" date="2020-05" db="EMBL/GenBank/DDBJ databases">
        <authorList>
            <person name="Chiriac C."/>
            <person name="Salcher M."/>
            <person name="Ghai R."/>
            <person name="Kavagutti S V."/>
        </authorList>
    </citation>
    <scope>NUCLEOTIDE SEQUENCE</scope>
</reference>
<evidence type="ECO:0000256" key="1">
    <source>
        <dbReference type="SAM" id="Phobius"/>
    </source>
</evidence>
<gene>
    <name evidence="2" type="ORF">UFOPK1835_01456</name>
</gene>
<dbReference type="EMBL" id="CAEZUP010000068">
    <property type="protein sequence ID" value="CAB4616752.1"/>
    <property type="molecule type" value="Genomic_DNA"/>
</dbReference>
<keyword evidence="1" id="KW-0472">Membrane</keyword>
<keyword evidence="1" id="KW-0812">Transmembrane</keyword>
<accession>A0A6J6HSB1</accession>
<organism evidence="2">
    <name type="scientific">freshwater metagenome</name>
    <dbReference type="NCBI Taxonomy" id="449393"/>
    <lineage>
        <taxon>unclassified sequences</taxon>
        <taxon>metagenomes</taxon>
        <taxon>ecological metagenomes</taxon>
    </lineage>
</organism>
<keyword evidence="1" id="KW-1133">Transmembrane helix</keyword>
<proteinExistence type="predicted"/>